<comment type="caution">
    <text evidence="3">The sequence shown here is derived from an EMBL/GenBank/DDBJ whole genome shotgun (WGS) entry which is preliminary data.</text>
</comment>
<name>A0AA39MSH6_ARMTA</name>
<dbReference type="AlphaFoldDB" id="A0AA39MSH6"/>
<feature type="region of interest" description="Disordered" evidence="1">
    <location>
        <begin position="334"/>
        <end position="460"/>
    </location>
</feature>
<protein>
    <recommendedName>
        <fullName evidence="2">DUF4100 domain-containing protein</fullName>
    </recommendedName>
</protein>
<feature type="domain" description="DUF4100" evidence="2">
    <location>
        <begin position="322"/>
        <end position="498"/>
    </location>
</feature>
<sequence length="506" mass="56725">MTNQFTTLLYPMPIPGTVNAPRFNGRFMKDYLSLIVQHGASAGINDKDNLVDYIYRYSSDEVKEVIRYIPELDIDETGKTWTAAETKLLQLYHAFDEPPEISLDALTDFCKHQSAKSSFTSTIEVETYQHEFTKIAAPLLKKKTIKKVDHDFYFMNGIPTSMKEWFYSQILTRRFDTDSLIYEDWHHAKERESKTVKFDANGDRLDSDSKPLPPSRAQTPLALKQPKSSVPDIDVLAKQLQDLSLNQAQLMAMMTASMNNAPSDQHGPMQQNQGWHCQETLKLIEERRIKYDANRDRVADWLCQQNPATSDSAPVQATARTRDVFAVSSLSFDDRFSNPSLRSGKDTSARYDPMRRPEDKGKGKEGGAPASSSVPRPQSSQPMPGPNFTRPNAFTPPVPATTVPVNPAPAHVNVPPPSNPINTQKGWKNSRPSNNKPQNDVEMKDGTRKPADKSSTAPQYHFTSDIQEMSDPKAVMNKLLNLNVTIPLMCSVTGSAQMKLVSRSSI</sequence>
<feature type="compositionally biased region" description="Basic and acidic residues" evidence="1">
    <location>
        <begin position="343"/>
        <end position="365"/>
    </location>
</feature>
<dbReference type="InterPro" id="IPR025165">
    <property type="entry name" value="DUF4100"/>
</dbReference>
<dbReference type="Proteomes" id="UP001175211">
    <property type="component" value="Unassembled WGS sequence"/>
</dbReference>
<feature type="compositionally biased region" description="Low complexity" evidence="1">
    <location>
        <begin position="368"/>
        <end position="382"/>
    </location>
</feature>
<accession>A0AA39MSH6</accession>
<evidence type="ECO:0000313" key="3">
    <source>
        <dbReference type="EMBL" id="KAK0444185.1"/>
    </source>
</evidence>
<dbReference type="RefSeq" id="XP_060324970.1">
    <property type="nucleotide sequence ID" value="XM_060478225.1"/>
</dbReference>
<reference evidence="3" key="1">
    <citation type="submission" date="2023-06" db="EMBL/GenBank/DDBJ databases">
        <authorList>
            <consortium name="Lawrence Berkeley National Laboratory"/>
            <person name="Ahrendt S."/>
            <person name="Sahu N."/>
            <person name="Indic B."/>
            <person name="Wong-Bajracharya J."/>
            <person name="Merenyi Z."/>
            <person name="Ke H.-M."/>
            <person name="Monk M."/>
            <person name="Kocsube S."/>
            <person name="Drula E."/>
            <person name="Lipzen A."/>
            <person name="Balint B."/>
            <person name="Henrissat B."/>
            <person name="Andreopoulos B."/>
            <person name="Martin F.M."/>
            <person name="Harder C.B."/>
            <person name="Rigling D."/>
            <person name="Ford K.L."/>
            <person name="Foster G.D."/>
            <person name="Pangilinan J."/>
            <person name="Papanicolaou A."/>
            <person name="Barry K."/>
            <person name="LaButti K."/>
            <person name="Viragh M."/>
            <person name="Koriabine M."/>
            <person name="Yan M."/>
            <person name="Riley R."/>
            <person name="Champramary S."/>
            <person name="Plett K.L."/>
            <person name="Tsai I.J."/>
            <person name="Slot J."/>
            <person name="Sipos G."/>
            <person name="Plett J."/>
            <person name="Nagy L.G."/>
            <person name="Grigoriev I.V."/>
        </authorList>
    </citation>
    <scope>NUCLEOTIDE SEQUENCE</scope>
    <source>
        <strain evidence="3">CCBAS 213</strain>
    </source>
</reference>
<keyword evidence="4" id="KW-1185">Reference proteome</keyword>
<dbReference type="GeneID" id="85361773"/>
<feature type="compositionally biased region" description="Basic and acidic residues" evidence="1">
    <location>
        <begin position="196"/>
        <end position="209"/>
    </location>
</feature>
<proteinExistence type="predicted"/>
<feature type="compositionally biased region" description="Basic and acidic residues" evidence="1">
    <location>
        <begin position="439"/>
        <end position="452"/>
    </location>
</feature>
<feature type="region of interest" description="Disordered" evidence="1">
    <location>
        <begin position="196"/>
        <end position="225"/>
    </location>
</feature>
<dbReference type="EMBL" id="JAUEPS010000055">
    <property type="protein sequence ID" value="KAK0444185.1"/>
    <property type="molecule type" value="Genomic_DNA"/>
</dbReference>
<organism evidence="3 4">
    <name type="scientific">Armillaria tabescens</name>
    <name type="common">Ringless honey mushroom</name>
    <name type="synonym">Agaricus tabescens</name>
    <dbReference type="NCBI Taxonomy" id="1929756"/>
    <lineage>
        <taxon>Eukaryota</taxon>
        <taxon>Fungi</taxon>
        <taxon>Dikarya</taxon>
        <taxon>Basidiomycota</taxon>
        <taxon>Agaricomycotina</taxon>
        <taxon>Agaricomycetes</taxon>
        <taxon>Agaricomycetidae</taxon>
        <taxon>Agaricales</taxon>
        <taxon>Marasmiineae</taxon>
        <taxon>Physalacriaceae</taxon>
        <taxon>Desarmillaria</taxon>
    </lineage>
</organism>
<feature type="compositionally biased region" description="Polar residues" evidence="1">
    <location>
        <begin position="421"/>
        <end position="438"/>
    </location>
</feature>
<dbReference type="Pfam" id="PF13352">
    <property type="entry name" value="DUF4100"/>
    <property type="match status" value="1"/>
</dbReference>
<feature type="compositionally biased region" description="Low complexity" evidence="1">
    <location>
        <begin position="400"/>
        <end position="413"/>
    </location>
</feature>
<evidence type="ECO:0000259" key="2">
    <source>
        <dbReference type="Pfam" id="PF13352"/>
    </source>
</evidence>
<evidence type="ECO:0000256" key="1">
    <source>
        <dbReference type="SAM" id="MobiDB-lite"/>
    </source>
</evidence>
<evidence type="ECO:0000313" key="4">
    <source>
        <dbReference type="Proteomes" id="UP001175211"/>
    </source>
</evidence>
<gene>
    <name evidence="3" type="ORF">EV420DRAFT_1648873</name>
</gene>